<keyword evidence="4" id="KW-0813">Transport</keyword>
<dbReference type="Gene3D" id="4.10.1060.10">
    <property type="entry name" value="Zinc finger, RanBP2-type"/>
    <property type="match status" value="1"/>
</dbReference>
<evidence type="ECO:0000256" key="5">
    <source>
        <dbReference type="ARBA" id="ARBA00022723"/>
    </source>
</evidence>
<keyword evidence="9" id="KW-0862">Zinc</keyword>
<dbReference type="InterPro" id="IPR001876">
    <property type="entry name" value="Znf_RanBP2"/>
</dbReference>
<keyword evidence="5" id="KW-0479">Metal-binding</keyword>
<reference evidence="22" key="1">
    <citation type="submission" date="2025-08" db="UniProtKB">
        <authorList>
            <consortium name="Ensembl"/>
        </authorList>
    </citation>
    <scope>IDENTIFICATION</scope>
</reference>
<keyword evidence="23" id="KW-1185">Reference proteome</keyword>
<evidence type="ECO:0000256" key="20">
    <source>
        <dbReference type="PROSITE-ProRule" id="PRU00322"/>
    </source>
</evidence>
<comment type="cofactor">
    <cofactor evidence="1">
        <name>Zn(2+)</name>
        <dbReference type="ChEBI" id="CHEBI:29105"/>
    </cofactor>
</comment>
<evidence type="ECO:0000256" key="12">
    <source>
        <dbReference type="ARBA" id="ARBA00023125"/>
    </source>
</evidence>
<evidence type="ECO:0000256" key="10">
    <source>
        <dbReference type="ARBA" id="ARBA00022927"/>
    </source>
</evidence>
<keyword evidence="12" id="KW-0238">DNA-binding</keyword>
<dbReference type="Ensembl" id="ENSSRHT00000010997.1">
    <property type="protein sequence ID" value="ENSSRHP00000010604.1"/>
    <property type="gene ID" value="ENSSRHG00000006074.1"/>
</dbReference>
<evidence type="ECO:0000256" key="15">
    <source>
        <dbReference type="ARBA" id="ARBA00023242"/>
    </source>
</evidence>
<dbReference type="GO" id="GO:0003677">
    <property type="term" value="F:DNA binding"/>
    <property type="evidence" value="ECO:0007669"/>
    <property type="project" value="UniProtKB-KW"/>
</dbReference>
<evidence type="ECO:0000256" key="17">
    <source>
        <dbReference type="ARBA" id="ARBA00068609"/>
    </source>
</evidence>
<dbReference type="Pfam" id="PF00641">
    <property type="entry name" value="Zn_ribbon_RanBP"/>
    <property type="match status" value="1"/>
</dbReference>
<evidence type="ECO:0000256" key="11">
    <source>
        <dbReference type="ARBA" id="ARBA00023010"/>
    </source>
</evidence>
<proteinExistence type="inferred from homology"/>
<evidence type="ECO:0000256" key="2">
    <source>
        <dbReference type="ARBA" id="ARBA00004126"/>
    </source>
</evidence>
<dbReference type="InterPro" id="IPR036443">
    <property type="entry name" value="Znf_RanBP2_sf"/>
</dbReference>
<dbReference type="SUPFAM" id="SSF90209">
    <property type="entry name" value="Ran binding protein zinc finger-like"/>
    <property type="match status" value="1"/>
</dbReference>
<evidence type="ECO:0000256" key="3">
    <source>
        <dbReference type="ARBA" id="ARBA00004567"/>
    </source>
</evidence>
<evidence type="ECO:0000256" key="4">
    <source>
        <dbReference type="ARBA" id="ARBA00022448"/>
    </source>
</evidence>
<evidence type="ECO:0000259" key="21">
    <source>
        <dbReference type="PROSITE" id="PS50199"/>
    </source>
</evidence>
<keyword evidence="11" id="KW-0811">Translocation</keyword>
<evidence type="ECO:0000256" key="9">
    <source>
        <dbReference type="ARBA" id="ARBA00022833"/>
    </source>
</evidence>
<keyword evidence="10" id="KW-0653">Protein transport</keyword>
<keyword evidence="8" id="KW-0509">mRNA transport</keyword>
<sequence>FGDKFKKPEGSWDCDVCMVQNKAQDVKCVACQSAKPGNVSVLQLLRVKAF</sequence>
<dbReference type="PROSITE" id="PS01358">
    <property type="entry name" value="ZF_RANBP2_1"/>
    <property type="match status" value="1"/>
</dbReference>
<dbReference type="GO" id="GO:0051028">
    <property type="term" value="P:mRNA transport"/>
    <property type="evidence" value="ECO:0007669"/>
    <property type="project" value="UniProtKB-KW"/>
</dbReference>
<evidence type="ECO:0000313" key="22">
    <source>
        <dbReference type="Ensembl" id="ENSSRHP00000010604.1"/>
    </source>
</evidence>
<evidence type="ECO:0000313" key="23">
    <source>
        <dbReference type="Proteomes" id="UP000472270"/>
    </source>
</evidence>
<evidence type="ECO:0000256" key="14">
    <source>
        <dbReference type="ARBA" id="ARBA00023136"/>
    </source>
</evidence>
<dbReference type="GO" id="GO:0005643">
    <property type="term" value="C:nuclear pore"/>
    <property type="evidence" value="ECO:0007669"/>
    <property type="project" value="UniProtKB-SubCell"/>
</dbReference>
<evidence type="ECO:0000256" key="19">
    <source>
        <dbReference type="ARBA" id="ARBA00079437"/>
    </source>
</evidence>
<dbReference type="GO" id="GO:0031965">
    <property type="term" value="C:nuclear membrane"/>
    <property type="evidence" value="ECO:0007669"/>
    <property type="project" value="UniProtKB-SubCell"/>
</dbReference>
<protein>
    <recommendedName>
        <fullName evidence="17">Nuclear pore complex protein Nup153</fullName>
    </recommendedName>
    <alternativeName>
        <fullName evidence="19">153 kDa nucleoporin</fullName>
    </alternativeName>
    <alternativeName>
        <fullName evidence="18">Nucleoporin Nup153</fullName>
    </alternativeName>
</protein>
<dbReference type="Proteomes" id="UP000472270">
    <property type="component" value="Unassembled WGS sequence"/>
</dbReference>
<evidence type="ECO:0000256" key="1">
    <source>
        <dbReference type="ARBA" id="ARBA00001947"/>
    </source>
</evidence>
<evidence type="ECO:0000256" key="7">
    <source>
        <dbReference type="ARBA" id="ARBA00022771"/>
    </source>
</evidence>
<accession>A0A673GAA2</accession>
<dbReference type="AlphaFoldDB" id="A0A673GAA2"/>
<keyword evidence="13" id="KW-0906">Nuclear pore complex</keyword>
<organism evidence="22 23">
    <name type="scientific">Sinocyclocheilus rhinocerous</name>
    <dbReference type="NCBI Taxonomy" id="307959"/>
    <lineage>
        <taxon>Eukaryota</taxon>
        <taxon>Metazoa</taxon>
        <taxon>Chordata</taxon>
        <taxon>Craniata</taxon>
        <taxon>Vertebrata</taxon>
        <taxon>Euteleostomi</taxon>
        <taxon>Actinopterygii</taxon>
        <taxon>Neopterygii</taxon>
        <taxon>Teleostei</taxon>
        <taxon>Ostariophysi</taxon>
        <taxon>Cypriniformes</taxon>
        <taxon>Cyprinidae</taxon>
        <taxon>Cyprininae</taxon>
        <taxon>Sinocyclocheilus</taxon>
    </lineage>
</organism>
<dbReference type="GO" id="GO:0015031">
    <property type="term" value="P:protein transport"/>
    <property type="evidence" value="ECO:0007669"/>
    <property type="project" value="UniProtKB-KW"/>
</dbReference>
<keyword evidence="14" id="KW-0472">Membrane</keyword>
<dbReference type="GO" id="GO:0008270">
    <property type="term" value="F:zinc ion binding"/>
    <property type="evidence" value="ECO:0007669"/>
    <property type="project" value="UniProtKB-KW"/>
</dbReference>
<evidence type="ECO:0000256" key="8">
    <source>
        <dbReference type="ARBA" id="ARBA00022816"/>
    </source>
</evidence>
<evidence type="ECO:0000256" key="18">
    <source>
        <dbReference type="ARBA" id="ARBA00078197"/>
    </source>
</evidence>
<evidence type="ECO:0000256" key="6">
    <source>
        <dbReference type="ARBA" id="ARBA00022737"/>
    </source>
</evidence>
<keyword evidence="6" id="KW-0677">Repeat</keyword>
<evidence type="ECO:0000256" key="16">
    <source>
        <dbReference type="ARBA" id="ARBA00060842"/>
    </source>
</evidence>
<evidence type="ECO:0000256" key="13">
    <source>
        <dbReference type="ARBA" id="ARBA00023132"/>
    </source>
</evidence>
<name>A0A673GAA2_9TELE</name>
<feature type="domain" description="RanBP2-type" evidence="21">
    <location>
        <begin position="8"/>
        <end position="37"/>
    </location>
</feature>
<dbReference type="PROSITE" id="PS50199">
    <property type="entry name" value="ZF_RANBP2_2"/>
    <property type="match status" value="1"/>
</dbReference>
<dbReference type="FunFam" id="4.10.1060.10:FF:000001">
    <property type="entry name" value="Nuclear pore complex protein Nup153"/>
    <property type="match status" value="1"/>
</dbReference>
<comment type="similarity">
    <text evidence="16">Belongs to the NUP153 family.</text>
</comment>
<keyword evidence="15" id="KW-0539">Nucleus</keyword>
<reference evidence="22" key="2">
    <citation type="submission" date="2025-09" db="UniProtKB">
        <authorList>
            <consortium name="Ensembl"/>
        </authorList>
    </citation>
    <scope>IDENTIFICATION</scope>
</reference>
<comment type="subcellular location">
    <subcellularLocation>
        <location evidence="2">Nucleus membrane</location>
    </subcellularLocation>
    <subcellularLocation>
        <location evidence="3">Nucleus</location>
        <location evidence="3">Nuclear pore complex</location>
    </subcellularLocation>
</comment>
<keyword evidence="7 20" id="KW-0863">Zinc-finger</keyword>
<dbReference type="SMART" id="SM00547">
    <property type="entry name" value="ZnF_RBZ"/>
    <property type="match status" value="1"/>
</dbReference>